<organism evidence="1 2">
    <name type="scientific">Mycolicibacterium hassiacum (strain DSM 44199 / CIP 105218 / JCM 12690 / 3849)</name>
    <name type="common">Mycobacterium hassiacum</name>
    <dbReference type="NCBI Taxonomy" id="1122247"/>
    <lineage>
        <taxon>Bacteria</taxon>
        <taxon>Bacillati</taxon>
        <taxon>Actinomycetota</taxon>
        <taxon>Actinomycetes</taxon>
        <taxon>Mycobacteriales</taxon>
        <taxon>Mycobacteriaceae</taxon>
        <taxon>Mycolicibacterium</taxon>
    </lineage>
</organism>
<proteinExistence type="predicted"/>
<protein>
    <submittedName>
        <fullName evidence="1">Uncharacterized protein</fullName>
    </submittedName>
</protein>
<name>K5BH87_MYCHD</name>
<accession>K5BH87</accession>
<evidence type="ECO:0000313" key="2">
    <source>
        <dbReference type="Proteomes" id="UP000006265"/>
    </source>
</evidence>
<dbReference type="AlphaFoldDB" id="K5BH87"/>
<evidence type="ECO:0000313" key="1">
    <source>
        <dbReference type="EMBL" id="EKF24651.1"/>
    </source>
</evidence>
<gene>
    <name evidence="1" type="ORF">C731_1338</name>
</gene>
<reference evidence="1 2" key="1">
    <citation type="journal article" date="2012" name="J. Bacteriol.">
        <title>Genome sequence of Mycobacterium hassiacum DSM 44199, a rare source of heat-stable mycobacterial proteins.</title>
        <authorList>
            <person name="Tiago I."/>
            <person name="Maranha A."/>
            <person name="Mendes V."/>
            <person name="Alarico S."/>
            <person name="Moynihan P.J."/>
            <person name="Clarke A.J."/>
            <person name="Macedo-Ribeiro S."/>
            <person name="Pereira P.J."/>
            <person name="Empadinhas N."/>
        </authorList>
    </citation>
    <scope>NUCLEOTIDE SEQUENCE [LARGE SCALE GENOMIC DNA]</scope>
    <source>
        <strain evidence="2">DSM 44199 / CIP 105218 / JCM 12690 / 3849</strain>
    </source>
</reference>
<comment type="caution">
    <text evidence="1">The sequence shown here is derived from an EMBL/GenBank/DDBJ whole genome shotgun (WGS) entry which is preliminary data.</text>
</comment>
<dbReference type="Proteomes" id="UP000006265">
    <property type="component" value="Unassembled WGS sequence"/>
</dbReference>
<dbReference type="EMBL" id="AMRA01000036">
    <property type="protein sequence ID" value="EKF24651.1"/>
    <property type="molecule type" value="Genomic_DNA"/>
</dbReference>
<keyword evidence="2" id="KW-1185">Reference proteome</keyword>
<sequence>MQVLGIAGIVANLGLPSASDTVICHGGALGGADIATQR</sequence>